<sequence length="174" mass="18578">MGRRGLEASSPRVQDCVVMDINTTAQFAATPDKVTAMMTDPEWWVDVYRRIGATTSNITPTENGISLDLALPAPHQVQKIVGETLSAHQDLTWQAPAEDGSRQGELVINPKGMPAKAVGHASLAAGGPGSVVTYTGEFTISLPVVGKKLEKVAGPYLTRAFDVQQEAGDDYLSR</sequence>
<evidence type="ECO:0000313" key="2">
    <source>
        <dbReference type="Proteomes" id="UP000251995"/>
    </source>
</evidence>
<name>A0A344UTN0_9ACTN</name>
<evidence type="ECO:0008006" key="3">
    <source>
        <dbReference type="Google" id="ProtNLM"/>
    </source>
</evidence>
<evidence type="ECO:0000313" key="1">
    <source>
        <dbReference type="EMBL" id="AXE38628.1"/>
    </source>
</evidence>
<dbReference type="SUPFAM" id="SSF55961">
    <property type="entry name" value="Bet v1-like"/>
    <property type="match status" value="1"/>
</dbReference>
<dbReference type="InterPro" id="IPR019639">
    <property type="entry name" value="DUF2505"/>
</dbReference>
<dbReference type="AlphaFoldDB" id="A0A344UTN0"/>
<dbReference type="Pfam" id="PF10698">
    <property type="entry name" value="DUF2505"/>
    <property type="match status" value="1"/>
</dbReference>
<reference evidence="1 2" key="1">
    <citation type="submission" date="2017-12" db="EMBL/GenBank/DDBJ databases">
        <title>The whole genome sequence of the Acidipropionibacterium virtanenii sp. nov. type strain JS278.</title>
        <authorList>
            <person name="Laine P."/>
            <person name="Deptula P."/>
            <person name="Varmanen P."/>
            <person name="Auvinen P."/>
        </authorList>
    </citation>
    <scope>NUCLEOTIDE SEQUENCE [LARGE SCALE GENOMIC DNA]</scope>
    <source>
        <strain evidence="1 2">JS278</strain>
    </source>
</reference>
<dbReference type="KEGG" id="acij:JS278_01461"/>
<accession>A0A344UTN0</accession>
<gene>
    <name evidence="1" type="ORF">JS278_01461</name>
</gene>
<keyword evidence="2" id="KW-1185">Reference proteome</keyword>
<dbReference type="Proteomes" id="UP000251995">
    <property type="component" value="Chromosome"/>
</dbReference>
<proteinExistence type="predicted"/>
<dbReference type="EMBL" id="CP025198">
    <property type="protein sequence ID" value="AXE38628.1"/>
    <property type="molecule type" value="Genomic_DNA"/>
</dbReference>
<protein>
    <recommendedName>
        <fullName evidence="3">DUF2505 domain-containing protein</fullName>
    </recommendedName>
</protein>
<organism evidence="1 2">
    <name type="scientific">Acidipropionibacterium virtanenii</name>
    <dbReference type="NCBI Taxonomy" id="2057246"/>
    <lineage>
        <taxon>Bacteria</taxon>
        <taxon>Bacillati</taxon>
        <taxon>Actinomycetota</taxon>
        <taxon>Actinomycetes</taxon>
        <taxon>Propionibacteriales</taxon>
        <taxon>Propionibacteriaceae</taxon>
        <taxon>Acidipropionibacterium</taxon>
    </lineage>
</organism>